<proteinExistence type="inferred from homology"/>
<evidence type="ECO:0000256" key="4">
    <source>
        <dbReference type="ARBA" id="ARBA00022989"/>
    </source>
</evidence>
<dbReference type="InterPro" id="IPR037185">
    <property type="entry name" value="EmrE-like"/>
</dbReference>
<feature type="domain" description="EamA" evidence="7">
    <location>
        <begin position="174"/>
        <end position="302"/>
    </location>
</feature>
<dbReference type="PANTHER" id="PTHR32322:SF2">
    <property type="entry name" value="EAMA DOMAIN-CONTAINING PROTEIN"/>
    <property type="match status" value="1"/>
</dbReference>
<dbReference type="SUPFAM" id="SSF103481">
    <property type="entry name" value="Multidrug resistance efflux transporter EmrE"/>
    <property type="match status" value="2"/>
</dbReference>
<dbReference type="Pfam" id="PF00892">
    <property type="entry name" value="EamA"/>
    <property type="match status" value="2"/>
</dbReference>
<gene>
    <name evidence="8" type="ORF">G3A44_14505</name>
</gene>
<evidence type="ECO:0000313" key="8">
    <source>
        <dbReference type="EMBL" id="NDY92397.1"/>
    </source>
</evidence>
<dbReference type="EMBL" id="JAAGOH010000017">
    <property type="protein sequence ID" value="NDY92397.1"/>
    <property type="molecule type" value="Genomic_DNA"/>
</dbReference>
<evidence type="ECO:0000256" key="2">
    <source>
        <dbReference type="ARBA" id="ARBA00007362"/>
    </source>
</evidence>
<feature type="transmembrane region" description="Helical" evidence="6">
    <location>
        <begin position="60"/>
        <end position="80"/>
    </location>
</feature>
<dbReference type="AlphaFoldDB" id="A0A7C9PHW3"/>
<feature type="transmembrane region" description="Helical" evidence="6">
    <location>
        <begin position="92"/>
        <end position="112"/>
    </location>
</feature>
<keyword evidence="3 6" id="KW-0812">Transmembrane</keyword>
<dbReference type="GO" id="GO:0016020">
    <property type="term" value="C:membrane"/>
    <property type="evidence" value="ECO:0007669"/>
    <property type="project" value="UniProtKB-SubCell"/>
</dbReference>
<evidence type="ECO:0000256" key="1">
    <source>
        <dbReference type="ARBA" id="ARBA00004141"/>
    </source>
</evidence>
<organism evidence="8 9">
    <name type="scientific">Ideonella livida</name>
    <dbReference type="NCBI Taxonomy" id="2707176"/>
    <lineage>
        <taxon>Bacteria</taxon>
        <taxon>Pseudomonadati</taxon>
        <taxon>Pseudomonadota</taxon>
        <taxon>Betaproteobacteria</taxon>
        <taxon>Burkholderiales</taxon>
        <taxon>Sphaerotilaceae</taxon>
        <taxon>Ideonella</taxon>
    </lineage>
</organism>
<feature type="transmembrane region" description="Helical" evidence="6">
    <location>
        <begin position="25"/>
        <end position="48"/>
    </location>
</feature>
<evidence type="ECO:0000256" key="3">
    <source>
        <dbReference type="ARBA" id="ARBA00022692"/>
    </source>
</evidence>
<dbReference type="RefSeq" id="WP_163458248.1">
    <property type="nucleotide sequence ID" value="NZ_JAAGOH010000017.1"/>
</dbReference>
<protein>
    <submittedName>
        <fullName evidence="8">DMT family transporter</fullName>
    </submittedName>
</protein>
<feature type="transmembrane region" description="Helical" evidence="6">
    <location>
        <begin position="169"/>
        <end position="191"/>
    </location>
</feature>
<feature type="transmembrane region" description="Helical" evidence="6">
    <location>
        <begin position="229"/>
        <end position="251"/>
    </location>
</feature>
<name>A0A7C9PHW3_9BURK</name>
<feature type="transmembrane region" description="Helical" evidence="6">
    <location>
        <begin position="203"/>
        <end position="223"/>
    </location>
</feature>
<evidence type="ECO:0000256" key="5">
    <source>
        <dbReference type="ARBA" id="ARBA00023136"/>
    </source>
</evidence>
<keyword evidence="4 6" id="KW-1133">Transmembrane helix</keyword>
<dbReference type="InterPro" id="IPR050638">
    <property type="entry name" value="AA-Vitamin_Transporters"/>
</dbReference>
<comment type="subcellular location">
    <subcellularLocation>
        <location evidence="1">Membrane</location>
        <topology evidence="1">Multi-pass membrane protein</topology>
    </subcellularLocation>
</comment>
<comment type="caution">
    <text evidence="8">The sequence shown here is derived from an EMBL/GenBank/DDBJ whole genome shotgun (WGS) entry which is preliminary data.</text>
</comment>
<dbReference type="PANTHER" id="PTHR32322">
    <property type="entry name" value="INNER MEMBRANE TRANSPORTER"/>
    <property type="match status" value="1"/>
</dbReference>
<keyword evidence="9" id="KW-1185">Reference proteome</keyword>
<evidence type="ECO:0000313" key="9">
    <source>
        <dbReference type="Proteomes" id="UP000484255"/>
    </source>
</evidence>
<feature type="transmembrane region" description="Helical" evidence="6">
    <location>
        <begin position="145"/>
        <end position="163"/>
    </location>
</feature>
<dbReference type="Proteomes" id="UP000484255">
    <property type="component" value="Unassembled WGS sequence"/>
</dbReference>
<dbReference type="InterPro" id="IPR000620">
    <property type="entry name" value="EamA_dom"/>
</dbReference>
<evidence type="ECO:0000259" key="7">
    <source>
        <dbReference type="Pfam" id="PF00892"/>
    </source>
</evidence>
<feature type="domain" description="EamA" evidence="7">
    <location>
        <begin position="25"/>
        <end position="160"/>
    </location>
</feature>
<sequence>MRTHSPDYAPSPTPPAGPTPAQARLGLWLGALGVLIFAMTFPMTRLAVGPMTDPQLPPAFVTAGRAAGAGVLSLGWLLWLRAPWPQRHQWTTLAVSALGTVVGFPLGLALALREVPAMHAAVVTGILPLATAALAAWVLRQRASLGFWACAVAGCLLVLVFAWRAGGGHWVAADGWLLLAVAGAAVGYVAGARLSAQMPAQQVICWVLVLSLPLTVPVTWAVWPTRSASAAAWGGMAYVTVFSMWLGFFAWYRGLALGGTLRVSQVQLIQPFLALLLAVPVLGEPLRGETLFFSVAVMAVVLVGKRMPTSTAHPSPTSPVTPTPSER</sequence>
<keyword evidence="5 6" id="KW-0472">Membrane</keyword>
<evidence type="ECO:0000256" key="6">
    <source>
        <dbReference type="SAM" id="Phobius"/>
    </source>
</evidence>
<feature type="transmembrane region" description="Helical" evidence="6">
    <location>
        <begin position="118"/>
        <end position="138"/>
    </location>
</feature>
<reference evidence="8 9" key="1">
    <citation type="submission" date="2020-02" db="EMBL/GenBank/DDBJ databases">
        <title>Ideonella bacterium strain TBM-1.</title>
        <authorList>
            <person name="Chen W.-M."/>
        </authorList>
    </citation>
    <scope>NUCLEOTIDE SEQUENCE [LARGE SCALE GENOMIC DNA]</scope>
    <source>
        <strain evidence="8 9">TBM-1</strain>
    </source>
</reference>
<accession>A0A7C9PHW3</accession>
<comment type="similarity">
    <text evidence="2">Belongs to the EamA transporter family.</text>
</comment>